<name>A0AAQ3NMU3_VIGMU</name>
<protein>
    <submittedName>
        <fullName evidence="3">Uncharacterized protein</fullName>
    </submittedName>
</protein>
<dbReference type="AlphaFoldDB" id="A0AAQ3NMU3"/>
<dbReference type="Proteomes" id="UP001374535">
    <property type="component" value="Chromosome 5"/>
</dbReference>
<feature type="region of interest" description="Disordered" evidence="2">
    <location>
        <begin position="1"/>
        <end position="20"/>
    </location>
</feature>
<dbReference type="InterPro" id="IPR009078">
    <property type="entry name" value="Ferritin-like_SF"/>
</dbReference>
<evidence type="ECO:0000313" key="4">
    <source>
        <dbReference type="Proteomes" id="UP001374535"/>
    </source>
</evidence>
<dbReference type="SUPFAM" id="SSF47240">
    <property type="entry name" value="Ferritin-like"/>
    <property type="match status" value="2"/>
</dbReference>
<dbReference type="PANTHER" id="PTHR23409">
    <property type="entry name" value="RIBONUCLEOSIDE-DIPHOSPHATE REDUCTASE SMALL CHAIN"/>
    <property type="match status" value="1"/>
</dbReference>
<evidence type="ECO:0000313" key="3">
    <source>
        <dbReference type="EMBL" id="WVZ12087.1"/>
    </source>
</evidence>
<dbReference type="GO" id="GO:0009263">
    <property type="term" value="P:deoxyribonucleotide biosynthetic process"/>
    <property type="evidence" value="ECO:0007669"/>
    <property type="project" value="InterPro"/>
</dbReference>
<comment type="similarity">
    <text evidence="1">Belongs to the ribonucleoside diphosphate reductase small chain family.</text>
</comment>
<gene>
    <name evidence="3" type="ORF">V8G54_016617</name>
</gene>
<dbReference type="Gene3D" id="1.10.620.20">
    <property type="entry name" value="Ribonucleotide Reductase, subunit A"/>
    <property type="match status" value="2"/>
</dbReference>
<sequence>MGSLENGTQKAREKQEQEQEPILVEQSQRFCMFPIRYKQIWEMYKKAEASFWTAEEVDLSHDVQHWETLSVSEKHFITHVLAFFAASDGIVLENLAARFLSDVQIPEIAMENIHSGIALQLIPSLSFQMYSLLLETYIKDSREKYRLFNAIENLPCVARKAEWALSWIHRSAKIEPHFLWWRWHGAIVWTYLKKKMGHTSFNNSVIIKFGQLFPAMKFECVKCKQQIRLHLQRDLLLLHVLKGYFSQEGSSLKKEQPSPCFLIFCSIFWLKKRGLMPGLTFSNELISRDEGLHCDFACLLYSLLRKPLSSDRVHKLVHEAVEIETEFVCEALPCALIGMNSTLMSQYIKFVADRLMAALGYQRKYNVENPFDWMEFISLQRVGDYQKASVMSNLKDAGKNFVFKLDEDF</sequence>
<dbReference type="PANTHER" id="PTHR23409:SF35">
    <property type="entry name" value="RIBONUCLEOSIDE-DIPHOSPHATE REDUCTASE SMALL CHAIN A"/>
    <property type="match status" value="1"/>
</dbReference>
<evidence type="ECO:0000256" key="1">
    <source>
        <dbReference type="ARBA" id="ARBA00009303"/>
    </source>
</evidence>
<dbReference type="InterPro" id="IPR033909">
    <property type="entry name" value="RNR_small"/>
</dbReference>
<dbReference type="InterPro" id="IPR000358">
    <property type="entry name" value="RNR_small_fam"/>
</dbReference>
<dbReference type="CDD" id="cd01049">
    <property type="entry name" value="RNRR2"/>
    <property type="match status" value="1"/>
</dbReference>
<dbReference type="InterPro" id="IPR012348">
    <property type="entry name" value="RNR-like"/>
</dbReference>
<evidence type="ECO:0000256" key="2">
    <source>
        <dbReference type="SAM" id="MobiDB-lite"/>
    </source>
</evidence>
<accession>A0AAQ3NMU3</accession>
<dbReference type="EMBL" id="CP144696">
    <property type="protein sequence ID" value="WVZ12087.1"/>
    <property type="molecule type" value="Genomic_DNA"/>
</dbReference>
<proteinExistence type="inferred from homology"/>
<organism evidence="3 4">
    <name type="scientific">Vigna mungo</name>
    <name type="common">Black gram</name>
    <name type="synonym">Phaseolus mungo</name>
    <dbReference type="NCBI Taxonomy" id="3915"/>
    <lineage>
        <taxon>Eukaryota</taxon>
        <taxon>Viridiplantae</taxon>
        <taxon>Streptophyta</taxon>
        <taxon>Embryophyta</taxon>
        <taxon>Tracheophyta</taxon>
        <taxon>Spermatophyta</taxon>
        <taxon>Magnoliopsida</taxon>
        <taxon>eudicotyledons</taxon>
        <taxon>Gunneridae</taxon>
        <taxon>Pentapetalae</taxon>
        <taxon>rosids</taxon>
        <taxon>fabids</taxon>
        <taxon>Fabales</taxon>
        <taxon>Fabaceae</taxon>
        <taxon>Papilionoideae</taxon>
        <taxon>50 kb inversion clade</taxon>
        <taxon>NPAAA clade</taxon>
        <taxon>indigoferoid/millettioid clade</taxon>
        <taxon>Phaseoleae</taxon>
        <taxon>Vigna</taxon>
    </lineage>
</organism>
<reference evidence="3 4" key="1">
    <citation type="journal article" date="2023" name="Life. Sci Alliance">
        <title>Evolutionary insights into 3D genome organization and epigenetic landscape of Vigna mungo.</title>
        <authorList>
            <person name="Junaid A."/>
            <person name="Singh B."/>
            <person name="Bhatia S."/>
        </authorList>
    </citation>
    <scope>NUCLEOTIDE SEQUENCE [LARGE SCALE GENOMIC DNA]</scope>
    <source>
        <strain evidence="3">Urdbean</strain>
    </source>
</reference>
<dbReference type="GO" id="GO:0016491">
    <property type="term" value="F:oxidoreductase activity"/>
    <property type="evidence" value="ECO:0007669"/>
    <property type="project" value="InterPro"/>
</dbReference>
<dbReference type="Pfam" id="PF00268">
    <property type="entry name" value="Ribonuc_red_sm"/>
    <property type="match status" value="2"/>
</dbReference>
<keyword evidence="4" id="KW-1185">Reference proteome</keyword>